<dbReference type="GO" id="GO:0071555">
    <property type="term" value="P:cell wall organization"/>
    <property type="evidence" value="ECO:0007669"/>
    <property type="project" value="UniProtKB-KW"/>
</dbReference>
<comment type="catalytic activity">
    <reaction evidence="12 19">
        <text>UDP-N-acetyl-alpha-D-muramoyl-L-alanyl-D-glutamate + meso-2,6-diaminopimelate + ATP = UDP-N-acetyl-alpha-D-muramoyl-L-alanyl-gamma-D-glutamyl-meso-2,6-diaminopimelate + ADP + phosphate + H(+)</text>
        <dbReference type="Rhea" id="RHEA:23676"/>
        <dbReference type="ChEBI" id="CHEBI:15378"/>
        <dbReference type="ChEBI" id="CHEBI:30616"/>
        <dbReference type="ChEBI" id="CHEBI:43474"/>
        <dbReference type="ChEBI" id="CHEBI:57791"/>
        <dbReference type="ChEBI" id="CHEBI:83900"/>
        <dbReference type="ChEBI" id="CHEBI:83905"/>
        <dbReference type="ChEBI" id="CHEBI:456216"/>
        <dbReference type="EC" id="6.3.2.13"/>
    </reaction>
</comment>
<feature type="binding site" evidence="19">
    <location>
        <begin position="116"/>
        <end position="122"/>
    </location>
    <ligand>
        <name>ATP</name>
        <dbReference type="ChEBI" id="CHEBI:30616"/>
    </ligand>
</feature>
<dbReference type="PROSITE" id="PS01011">
    <property type="entry name" value="FOLYLPOLYGLU_SYNT_1"/>
    <property type="match status" value="1"/>
</dbReference>
<evidence type="ECO:0000256" key="18">
    <source>
        <dbReference type="ARBA" id="ARBA00081560"/>
    </source>
</evidence>
<evidence type="ECO:0000259" key="23">
    <source>
        <dbReference type="Pfam" id="PF08245"/>
    </source>
</evidence>
<feature type="short sequence motif" description="Meso-diaminopimelate recognition motif" evidence="19">
    <location>
        <begin position="410"/>
        <end position="413"/>
    </location>
</feature>
<dbReference type="InterPro" id="IPR005761">
    <property type="entry name" value="UDP-N-AcMur-Glu-dNH2Pim_ligase"/>
</dbReference>
<accession>A0A1M6S1X1</accession>
<evidence type="ECO:0000256" key="11">
    <source>
        <dbReference type="ARBA" id="ARBA00023316"/>
    </source>
</evidence>
<dbReference type="OrthoDB" id="9800958at2"/>
<evidence type="ECO:0000256" key="1">
    <source>
        <dbReference type="ARBA" id="ARBA00004752"/>
    </source>
</evidence>
<comment type="pathway">
    <text evidence="1 19 20">Cell wall biogenesis; peptidoglycan biosynthesis.</text>
</comment>
<evidence type="ECO:0000256" key="16">
    <source>
        <dbReference type="ARBA" id="ARBA00075482"/>
    </source>
</evidence>
<keyword evidence="6 19" id="KW-0547">Nucleotide-binding</keyword>
<dbReference type="AlphaFoldDB" id="A0A1M6S1X1"/>
<dbReference type="GO" id="GO:0004326">
    <property type="term" value="F:tetrahydrofolylpolyglutamate synthase activity"/>
    <property type="evidence" value="ECO:0007669"/>
    <property type="project" value="InterPro"/>
</dbReference>
<dbReference type="GO" id="GO:0008360">
    <property type="term" value="P:regulation of cell shape"/>
    <property type="evidence" value="ECO:0007669"/>
    <property type="project" value="UniProtKB-KW"/>
</dbReference>
<dbReference type="PANTHER" id="PTHR23135">
    <property type="entry name" value="MUR LIGASE FAMILY MEMBER"/>
    <property type="match status" value="1"/>
</dbReference>
<dbReference type="InterPro" id="IPR036615">
    <property type="entry name" value="Mur_ligase_C_dom_sf"/>
</dbReference>
<evidence type="ECO:0000256" key="2">
    <source>
        <dbReference type="ARBA" id="ARBA00005898"/>
    </source>
</evidence>
<evidence type="ECO:0000256" key="19">
    <source>
        <dbReference type="HAMAP-Rule" id="MF_00208"/>
    </source>
</evidence>
<evidence type="ECO:0000259" key="21">
    <source>
        <dbReference type="Pfam" id="PF01225"/>
    </source>
</evidence>
<keyword evidence="10 19" id="KW-0131">Cell cycle</keyword>
<keyword evidence="11 19" id="KW-0961">Cell wall biogenesis/degradation</keyword>
<feature type="binding site" evidence="19">
    <location>
        <position position="462"/>
    </location>
    <ligand>
        <name>meso-2,6-diaminopimelate</name>
        <dbReference type="ChEBI" id="CHEBI:57791"/>
    </ligand>
</feature>
<dbReference type="InterPro" id="IPR018109">
    <property type="entry name" value="Folylpolyglutamate_synth_CS"/>
</dbReference>
<evidence type="ECO:0000256" key="10">
    <source>
        <dbReference type="ARBA" id="ARBA00023306"/>
    </source>
</evidence>
<dbReference type="GO" id="GO:0005737">
    <property type="term" value="C:cytoplasm"/>
    <property type="evidence" value="ECO:0007669"/>
    <property type="project" value="UniProtKB-SubCell"/>
</dbReference>
<dbReference type="UniPathway" id="UPA00219"/>
<feature type="binding site" evidence="19">
    <location>
        <position position="466"/>
    </location>
    <ligand>
        <name>meso-2,6-diaminopimelate</name>
        <dbReference type="ChEBI" id="CHEBI:57791"/>
    </ligand>
</feature>
<evidence type="ECO:0000256" key="8">
    <source>
        <dbReference type="ARBA" id="ARBA00022960"/>
    </source>
</evidence>
<dbReference type="Proteomes" id="UP000184465">
    <property type="component" value="Unassembled WGS sequence"/>
</dbReference>
<dbReference type="NCBIfam" id="NF001126">
    <property type="entry name" value="PRK00139.1-4"/>
    <property type="match status" value="1"/>
</dbReference>
<dbReference type="GO" id="GO:0008765">
    <property type="term" value="F:UDP-N-acetylmuramoylalanyl-D-glutamate-2,6-diaminopimelate ligase activity"/>
    <property type="evidence" value="ECO:0007669"/>
    <property type="project" value="UniProtKB-UniRule"/>
</dbReference>
<evidence type="ECO:0000259" key="22">
    <source>
        <dbReference type="Pfam" id="PF02875"/>
    </source>
</evidence>
<dbReference type="SUPFAM" id="SSF63418">
    <property type="entry name" value="MurE/MurF N-terminal domain"/>
    <property type="match status" value="1"/>
</dbReference>
<comment type="subcellular location">
    <subcellularLocation>
        <location evidence="19 20">Cytoplasm</location>
    </subcellularLocation>
</comment>
<protein>
    <recommendedName>
        <fullName evidence="15 19">UDP-N-acetylmuramoyl-L-alanyl-D-glutamate--2,6-diaminopimelate ligase</fullName>
        <ecNumber evidence="14 19">6.3.2.13</ecNumber>
    </recommendedName>
    <alternativeName>
        <fullName evidence="16 19">Meso-A2pm-adding enzyme</fullName>
    </alternativeName>
    <alternativeName>
        <fullName evidence="17 19">Meso-diaminopimelate-adding enzyme</fullName>
    </alternativeName>
    <alternativeName>
        <fullName evidence="18 19">UDP-MurNAc-L-Ala-D-Glu:meso-diaminopimelate ligase</fullName>
    </alternativeName>
    <alternativeName>
        <fullName evidence="19">UDP-MurNAc-tripeptide synthetase</fullName>
    </alternativeName>
    <alternativeName>
        <fullName evidence="19">UDP-N-acetylmuramyl-tripeptide synthetase</fullName>
    </alternativeName>
</protein>
<evidence type="ECO:0000256" key="9">
    <source>
        <dbReference type="ARBA" id="ARBA00022984"/>
    </source>
</evidence>
<feature type="binding site" evidence="19">
    <location>
        <position position="386"/>
    </location>
    <ligand>
        <name>meso-2,6-diaminopimelate</name>
        <dbReference type="ChEBI" id="CHEBI:57791"/>
    </ligand>
</feature>
<organism evidence="24 25">
    <name type="scientific">Paramaledivibacter caminithermalis (strain DSM 15212 / CIP 107654 / DViRD3)</name>
    <name type="common">Clostridium caminithermale</name>
    <dbReference type="NCBI Taxonomy" id="1121301"/>
    <lineage>
        <taxon>Bacteria</taxon>
        <taxon>Bacillati</taxon>
        <taxon>Bacillota</taxon>
        <taxon>Clostridia</taxon>
        <taxon>Peptostreptococcales</taxon>
        <taxon>Caminicellaceae</taxon>
        <taxon>Paramaledivibacter</taxon>
    </lineage>
</organism>
<evidence type="ECO:0000256" key="6">
    <source>
        <dbReference type="ARBA" id="ARBA00022741"/>
    </source>
</evidence>
<keyword evidence="8 19" id="KW-0133">Cell shape</keyword>
<keyword evidence="4 19" id="KW-0436">Ligase</keyword>
<dbReference type="GO" id="GO:0009252">
    <property type="term" value="P:peptidoglycan biosynthetic process"/>
    <property type="evidence" value="ECO:0007669"/>
    <property type="project" value="UniProtKB-UniRule"/>
</dbReference>
<dbReference type="InterPro" id="IPR036565">
    <property type="entry name" value="Mur-like_cat_sf"/>
</dbReference>
<evidence type="ECO:0000256" key="4">
    <source>
        <dbReference type="ARBA" id="ARBA00022598"/>
    </source>
</evidence>
<dbReference type="GO" id="GO:0000287">
    <property type="term" value="F:magnesium ion binding"/>
    <property type="evidence" value="ECO:0007669"/>
    <property type="project" value="UniProtKB-UniRule"/>
</dbReference>
<evidence type="ECO:0000313" key="24">
    <source>
        <dbReference type="EMBL" id="SHK38666.1"/>
    </source>
</evidence>
<dbReference type="NCBIfam" id="NF001124">
    <property type="entry name" value="PRK00139.1-2"/>
    <property type="match status" value="1"/>
</dbReference>
<keyword evidence="3 19" id="KW-0963">Cytoplasm</keyword>
<keyword evidence="19" id="KW-0460">Magnesium</keyword>
<dbReference type="EMBL" id="FRAG01000053">
    <property type="protein sequence ID" value="SHK38666.1"/>
    <property type="molecule type" value="Genomic_DNA"/>
</dbReference>
<comment type="PTM">
    <text evidence="19">Carboxylation is probably crucial for Mg(2+) binding and, consequently, for the gamma-phosphate positioning of ATP.</text>
</comment>
<evidence type="ECO:0000256" key="17">
    <source>
        <dbReference type="ARBA" id="ARBA00076158"/>
    </source>
</evidence>
<dbReference type="InterPro" id="IPR004101">
    <property type="entry name" value="Mur_ligase_C"/>
</dbReference>
<evidence type="ECO:0000256" key="3">
    <source>
        <dbReference type="ARBA" id="ARBA00022490"/>
    </source>
</evidence>
<name>A0A1M6S1X1_PARC5</name>
<sequence>MKLCDLLKGIKTLEIYGNKDMDITGIAYDSRRVDKGNLFVCITGLKTDGHKYIKGAIKNGAIAIIIEKDIDEIPEIMNEHDISFIKTDDTRYALSKLAANFYDDPSDKINVVGITGTNGKTSITYLISSILEANNKRTSIIGTMKNKIADEEYKTANTTPESLELQYLFSKMIKKNVDVCAMEVSSHSLDLKRVEHIKFNIGVFTNLTADHLDFHEDMENYKNAKIKLFYKTSDVNIINIDDKYGKEIYNRIKKLEIPALSYGIDNNCDIRAEDIRMNAAYSEFKLVTPKYSGNIKINIPGLFSIYNILAAIAVCYFMGYSYEDIARGVGKIKSIRGRFELVENDKGIGVIVDYAHTPDALENVLKTIKQFLKGRVITVFGCGGDRDTSKRAIMGKIAYSMSDYSIITNDNPRTENPAKIVEDILRGMGKDKNKYDVVMDRREAIKRAIRKAQRDDVVLIAGKGHETYQIINNEVVDFDDREVASNFLREDY</sequence>
<keyword evidence="7 19" id="KW-0067">ATP-binding</keyword>
<dbReference type="Gene3D" id="3.90.190.20">
    <property type="entry name" value="Mur ligase, C-terminal domain"/>
    <property type="match status" value="1"/>
</dbReference>
<dbReference type="GO" id="GO:0005524">
    <property type="term" value="F:ATP binding"/>
    <property type="evidence" value="ECO:0007669"/>
    <property type="project" value="UniProtKB-UniRule"/>
</dbReference>
<evidence type="ECO:0000256" key="12">
    <source>
        <dbReference type="ARBA" id="ARBA00050251"/>
    </source>
</evidence>
<dbReference type="RefSeq" id="WP_073152203.1">
    <property type="nucleotide sequence ID" value="NZ_FRAG01000053.1"/>
</dbReference>
<comment type="function">
    <text evidence="13 19">Catalyzes the addition of meso-diaminopimelic acid to the nucleotide precursor UDP-N-acetylmuramoyl-L-alanyl-D-glutamate (UMAG) in the biosynthesis of bacterial cell-wall peptidoglycan.</text>
</comment>
<dbReference type="InterPro" id="IPR000713">
    <property type="entry name" value="Mur_ligase_N"/>
</dbReference>
<reference evidence="24 25" key="1">
    <citation type="submission" date="2016-11" db="EMBL/GenBank/DDBJ databases">
        <authorList>
            <person name="Jaros S."/>
            <person name="Januszkiewicz K."/>
            <person name="Wedrychowicz H."/>
        </authorList>
    </citation>
    <scope>NUCLEOTIDE SEQUENCE [LARGE SCALE GENOMIC DNA]</scope>
    <source>
        <strain evidence="24 25">DSM 15212</strain>
    </source>
</reference>
<dbReference type="FunFam" id="3.90.190.20:FF:000006">
    <property type="entry name" value="UDP-N-acetylmuramoyl-L-alanyl-D-glutamate--2,6-diaminopimelate ligase"/>
    <property type="match status" value="1"/>
</dbReference>
<dbReference type="Pfam" id="PF01225">
    <property type="entry name" value="Mur_ligase"/>
    <property type="match status" value="1"/>
</dbReference>
<comment type="caution">
    <text evidence="19">Lacks conserved residue(s) required for the propagation of feature annotation.</text>
</comment>
<feature type="domain" description="Mur ligase central" evidence="23">
    <location>
        <begin position="114"/>
        <end position="315"/>
    </location>
</feature>
<dbReference type="Pfam" id="PF02875">
    <property type="entry name" value="Mur_ligase_C"/>
    <property type="match status" value="1"/>
</dbReference>
<dbReference type="InterPro" id="IPR013221">
    <property type="entry name" value="Mur_ligase_cen"/>
</dbReference>
<dbReference type="Gene3D" id="3.40.1190.10">
    <property type="entry name" value="Mur-like, catalytic domain"/>
    <property type="match status" value="1"/>
</dbReference>
<dbReference type="EC" id="6.3.2.13" evidence="14 19"/>
<evidence type="ECO:0000256" key="7">
    <source>
        <dbReference type="ARBA" id="ARBA00022840"/>
    </source>
</evidence>
<evidence type="ECO:0000313" key="25">
    <source>
        <dbReference type="Proteomes" id="UP000184465"/>
    </source>
</evidence>
<feature type="binding site" evidence="19">
    <location>
        <position position="185"/>
    </location>
    <ligand>
        <name>UDP-N-acetyl-alpha-D-muramoyl-L-alanyl-D-glutamate</name>
        <dbReference type="ChEBI" id="CHEBI:83900"/>
    </ligand>
</feature>
<comment type="similarity">
    <text evidence="2 19">Belongs to the MurCDEF family. MurE subfamily.</text>
</comment>
<evidence type="ECO:0000256" key="14">
    <source>
        <dbReference type="ARBA" id="ARBA00066633"/>
    </source>
</evidence>
<gene>
    <name evidence="19" type="primary">murE</name>
    <name evidence="24" type="ORF">SAMN02745912_03151</name>
</gene>
<evidence type="ECO:0000256" key="15">
    <source>
        <dbReference type="ARBA" id="ARBA00072883"/>
    </source>
</evidence>
<feature type="binding site" evidence="19">
    <location>
        <begin position="158"/>
        <end position="159"/>
    </location>
    <ligand>
        <name>UDP-N-acetyl-alpha-D-muramoyl-L-alanyl-D-glutamate</name>
        <dbReference type="ChEBI" id="CHEBI:83900"/>
    </ligand>
</feature>
<feature type="modified residue" description="N6-carboxylysine" evidence="19">
    <location>
        <position position="225"/>
    </location>
</feature>
<keyword evidence="25" id="KW-1185">Reference proteome</keyword>
<dbReference type="NCBIfam" id="TIGR01085">
    <property type="entry name" value="murE"/>
    <property type="match status" value="1"/>
</dbReference>
<feature type="binding site" evidence="19">
    <location>
        <begin position="410"/>
        <end position="413"/>
    </location>
    <ligand>
        <name>meso-2,6-diaminopimelate</name>
        <dbReference type="ChEBI" id="CHEBI:57791"/>
    </ligand>
</feature>
<dbReference type="STRING" id="1121301.SAMN02745912_03151"/>
<feature type="binding site" evidence="19">
    <location>
        <position position="193"/>
    </location>
    <ligand>
        <name>UDP-N-acetyl-alpha-D-muramoyl-L-alanyl-D-glutamate</name>
        <dbReference type="ChEBI" id="CHEBI:83900"/>
    </ligand>
</feature>
<evidence type="ECO:0000256" key="5">
    <source>
        <dbReference type="ARBA" id="ARBA00022618"/>
    </source>
</evidence>
<feature type="domain" description="Mur ligase C-terminal" evidence="22">
    <location>
        <begin position="337"/>
        <end position="464"/>
    </location>
</feature>
<feature type="domain" description="Mur ligase N-terminal catalytic" evidence="21">
    <location>
        <begin position="23"/>
        <end position="102"/>
    </location>
</feature>
<dbReference type="PANTHER" id="PTHR23135:SF4">
    <property type="entry name" value="UDP-N-ACETYLMURAMOYL-L-ALANYL-D-GLUTAMATE--2,6-DIAMINOPIMELATE LIGASE MURE HOMOLOG, CHLOROPLASTIC"/>
    <property type="match status" value="1"/>
</dbReference>
<dbReference type="SUPFAM" id="SSF53244">
    <property type="entry name" value="MurD-like peptide ligases, peptide-binding domain"/>
    <property type="match status" value="1"/>
</dbReference>
<comment type="cofactor">
    <cofactor evidence="19">
        <name>Mg(2+)</name>
        <dbReference type="ChEBI" id="CHEBI:18420"/>
    </cofactor>
</comment>
<dbReference type="HAMAP" id="MF_00208">
    <property type="entry name" value="MurE"/>
    <property type="match status" value="1"/>
</dbReference>
<evidence type="ECO:0000256" key="20">
    <source>
        <dbReference type="RuleBase" id="RU004135"/>
    </source>
</evidence>
<dbReference type="SUPFAM" id="SSF53623">
    <property type="entry name" value="MurD-like peptide ligases, catalytic domain"/>
    <property type="match status" value="1"/>
</dbReference>
<feature type="binding site" evidence="19">
    <location>
        <position position="30"/>
    </location>
    <ligand>
        <name>UDP-N-acetyl-alpha-D-muramoyl-L-alanyl-D-glutamate</name>
        <dbReference type="ChEBI" id="CHEBI:83900"/>
    </ligand>
</feature>
<keyword evidence="5 19" id="KW-0132">Cell division</keyword>
<keyword evidence="9 19" id="KW-0573">Peptidoglycan synthesis</keyword>
<dbReference type="Gene3D" id="3.40.1390.10">
    <property type="entry name" value="MurE/MurF, N-terminal domain"/>
    <property type="match status" value="1"/>
</dbReference>
<dbReference type="InterPro" id="IPR035911">
    <property type="entry name" value="MurE/MurF_N"/>
</dbReference>
<proteinExistence type="inferred from homology"/>
<feature type="binding site" evidence="19">
    <location>
        <position position="157"/>
    </location>
    <ligand>
        <name>UDP-N-acetyl-alpha-D-muramoyl-L-alanyl-D-glutamate</name>
        <dbReference type="ChEBI" id="CHEBI:83900"/>
    </ligand>
</feature>
<dbReference type="GO" id="GO:0051301">
    <property type="term" value="P:cell division"/>
    <property type="evidence" value="ECO:0007669"/>
    <property type="project" value="UniProtKB-KW"/>
</dbReference>
<dbReference type="Pfam" id="PF08245">
    <property type="entry name" value="Mur_ligase_M"/>
    <property type="match status" value="1"/>
</dbReference>
<evidence type="ECO:0000256" key="13">
    <source>
        <dbReference type="ARBA" id="ARBA00056782"/>
    </source>
</evidence>